<dbReference type="InterPro" id="IPR017938">
    <property type="entry name" value="Riboflavin_synthase-like_b-brl"/>
</dbReference>
<gene>
    <name evidence="17" type="primary">fpr</name>
    <name evidence="17" type="ORF">BUCINSTRO3249_0390</name>
</gene>
<comment type="catalytic activity">
    <reaction evidence="13">
        <text>reduced [flavodoxin] + NADP(+) = oxidized [flavodoxin] + NADPH + 2 H(+)</text>
        <dbReference type="Rhea" id="RHEA:50756"/>
        <dbReference type="Rhea" id="RHEA-COMP:10622"/>
        <dbReference type="Rhea" id="RHEA-COMP:10623"/>
        <dbReference type="ChEBI" id="CHEBI:15378"/>
        <dbReference type="ChEBI" id="CHEBI:57618"/>
        <dbReference type="ChEBI" id="CHEBI:57783"/>
        <dbReference type="ChEBI" id="CHEBI:58210"/>
        <dbReference type="ChEBI" id="CHEBI:58349"/>
        <dbReference type="EC" id="1.19.1.1"/>
    </reaction>
</comment>
<keyword evidence="8" id="KW-0521">NADP</keyword>
<dbReference type="InterPro" id="IPR039261">
    <property type="entry name" value="FNR_nucleotide-bd"/>
</dbReference>
<evidence type="ECO:0000256" key="13">
    <source>
        <dbReference type="ARBA" id="ARBA00047271"/>
    </source>
</evidence>
<dbReference type="GO" id="GO:0042167">
    <property type="term" value="P:heme catabolic process"/>
    <property type="evidence" value="ECO:0007669"/>
    <property type="project" value="TreeGrafter"/>
</dbReference>
<feature type="domain" description="Oxidoreductase FAD/NAD(P)-binding" evidence="16">
    <location>
        <begin position="111"/>
        <end position="223"/>
    </location>
</feature>
<evidence type="ECO:0000256" key="14">
    <source>
        <dbReference type="ARBA" id="ARBA00047776"/>
    </source>
</evidence>
<dbReference type="Gene3D" id="3.40.50.80">
    <property type="entry name" value="Nucleotide-binding domain of ferredoxin-NADP reductase (FNR) module"/>
    <property type="match status" value="1"/>
</dbReference>
<dbReference type="AlphaFoldDB" id="A0A3B1E1F9"/>
<dbReference type="RefSeq" id="WP_158349242.1">
    <property type="nucleotide sequence ID" value="NZ_LR025085.1"/>
</dbReference>
<comment type="catalytic activity">
    <reaction evidence="14">
        <text>2 reduced [2Fe-2S]-[ferredoxin] + NADP(+) + H(+) = 2 oxidized [2Fe-2S]-[ferredoxin] + NADPH</text>
        <dbReference type="Rhea" id="RHEA:20125"/>
        <dbReference type="Rhea" id="RHEA-COMP:10000"/>
        <dbReference type="Rhea" id="RHEA-COMP:10001"/>
        <dbReference type="ChEBI" id="CHEBI:15378"/>
        <dbReference type="ChEBI" id="CHEBI:33737"/>
        <dbReference type="ChEBI" id="CHEBI:33738"/>
        <dbReference type="ChEBI" id="CHEBI:57783"/>
        <dbReference type="ChEBI" id="CHEBI:58349"/>
        <dbReference type="EC" id="1.18.1.2"/>
    </reaction>
</comment>
<evidence type="ECO:0000313" key="17">
    <source>
        <dbReference type="EMBL" id="VAX76895.1"/>
    </source>
</evidence>
<dbReference type="InterPro" id="IPR051930">
    <property type="entry name" value="FNR_type-1"/>
</dbReference>
<name>A0A3B1E1F9_9GAMM</name>
<dbReference type="OrthoDB" id="9784483at2"/>
<sequence length="248" mass="29378">MNPWLKANIINLKKWKNNLFTLILQAPINSFIAGQFTKLSFINKKNKRIQRAYSFINTPTDKNLEFYILLINNGQLTPKLYNIYDHDLFISKNSFGFFTLSELPKKENLWMMATGTALGPYFSILRNGNVLKKFKKIIFIYAVKYYIDLNYINLFQEIKEKYRKNITIRIILSQEKKKEYLYGRIPNLIASGELEESAQEFLDAEKSHVMLCGNPQMIKDTQKILFSMKNMRKHFRRKSGHITSENYW</sequence>
<dbReference type="GO" id="GO:0004324">
    <property type="term" value="F:ferredoxin-NADP+ reductase activity"/>
    <property type="evidence" value="ECO:0007669"/>
    <property type="project" value="UniProtKB-EC"/>
</dbReference>
<feature type="transmembrane region" description="Helical" evidence="15">
    <location>
        <begin position="20"/>
        <end position="41"/>
    </location>
</feature>
<evidence type="ECO:0000256" key="7">
    <source>
        <dbReference type="ARBA" id="ARBA00022827"/>
    </source>
</evidence>
<dbReference type="PANTHER" id="PTHR47878:SF1">
    <property type="entry name" value="FLAVODOXIN_FERREDOXIN--NADP REDUCTASE"/>
    <property type="match status" value="1"/>
</dbReference>
<dbReference type="GO" id="GO:0034599">
    <property type="term" value="P:cellular response to oxidative stress"/>
    <property type="evidence" value="ECO:0007669"/>
    <property type="project" value="TreeGrafter"/>
</dbReference>
<evidence type="ECO:0000256" key="12">
    <source>
        <dbReference type="ARBA" id="ARBA00030173"/>
    </source>
</evidence>
<dbReference type="InterPro" id="IPR033892">
    <property type="entry name" value="FNR_bac"/>
</dbReference>
<evidence type="ECO:0000313" key="18">
    <source>
        <dbReference type="Proteomes" id="UP000271849"/>
    </source>
</evidence>
<evidence type="ECO:0000256" key="3">
    <source>
        <dbReference type="ARBA" id="ARBA00012872"/>
    </source>
</evidence>
<evidence type="ECO:0000256" key="15">
    <source>
        <dbReference type="SAM" id="Phobius"/>
    </source>
</evidence>
<dbReference type="Gene3D" id="2.40.30.10">
    <property type="entry name" value="Translation factors"/>
    <property type="match status" value="1"/>
</dbReference>
<evidence type="ECO:0000256" key="6">
    <source>
        <dbReference type="ARBA" id="ARBA00022630"/>
    </source>
</evidence>
<keyword evidence="15" id="KW-0812">Transmembrane</keyword>
<keyword evidence="15" id="KW-0472">Membrane</keyword>
<dbReference type="SUPFAM" id="SSF52343">
    <property type="entry name" value="Ferredoxin reductase-like, C-terminal NADP-linked domain"/>
    <property type="match status" value="1"/>
</dbReference>
<evidence type="ECO:0000256" key="1">
    <source>
        <dbReference type="ARBA" id="ARBA00001974"/>
    </source>
</evidence>
<proteinExistence type="inferred from homology"/>
<dbReference type="EC" id="1.18.1.2" evidence="4"/>
<evidence type="ECO:0000256" key="2">
    <source>
        <dbReference type="ARBA" id="ARBA00008312"/>
    </source>
</evidence>
<dbReference type="SUPFAM" id="SSF63380">
    <property type="entry name" value="Riboflavin synthase domain-like"/>
    <property type="match status" value="1"/>
</dbReference>
<evidence type="ECO:0000256" key="9">
    <source>
        <dbReference type="ARBA" id="ARBA00023002"/>
    </source>
</evidence>
<dbReference type="PANTHER" id="PTHR47878">
    <property type="entry name" value="OXIDOREDUCTASE FAD/NAD(P)-BINDING DOMAIN PROTEIN"/>
    <property type="match status" value="1"/>
</dbReference>
<keyword evidence="6" id="KW-0285">Flavoprotein</keyword>
<evidence type="ECO:0000256" key="4">
    <source>
        <dbReference type="ARBA" id="ARBA00013223"/>
    </source>
</evidence>
<protein>
    <recommendedName>
        <fullName evidence="5">Flavodoxin/ferredoxin--NADP reductase</fullName>
        <ecNumber evidence="4">1.18.1.2</ecNumber>
        <ecNumber evidence="3">1.19.1.1</ecNumber>
    </recommendedName>
    <alternativeName>
        <fullName evidence="12">Ferredoxin (flavodoxin):NADP(+) oxidoreductase</fullName>
    </alternativeName>
    <alternativeName>
        <fullName evidence="10">Ferredoxin--NADP reductase</fullName>
    </alternativeName>
    <alternativeName>
        <fullName evidence="11">Flavodoxin--NADP reductase</fullName>
    </alternativeName>
</protein>
<dbReference type="CDD" id="cd06195">
    <property type="entry name" value="FNR1"/>
    <property type="match status" value="1"/>
</dbReference>
<dbReference type="Proteomes" id="UP000271849">
    <property type="component" value="Chromosome"/>
</dbReference>
<keyword evidence="15" id="KW-1133">Transmembrane helix</keyword>
<dbReference type="EMBL" id="LR025085">
    <property type="protein sequence ID" value="VAX76895.1"/>
    <property type="molecule type" value="Genomic_DNA"/>
</dbReference>
<reference evidence="18" key="1">
    <citation type="submission" date="2018-09" db="EMBL/GenBank/DDBJ databases">
        <authorList>
            <person name="Manzano-Marin A."/>
            <person name="Manzano-Marin A."/>
        </authorList>
    </citation>
    <scope>NUCLEOTIDE SEQUENCE [LARGE SCALE GENOMIC DNA]</scope>
    <source>
        <strain evidence="18">BuCistrobi</strain>
    </source>
</reference>
<evidence type="ECO:0000256" key="5">
    <source>
        <dbReference type="ARBA" id="ARBA00020327"/>
    </source>
</evidence>
<dbReference type="STRING" id="1921549.GCA_900128825_00390"/>
<evidence type="ECO:0000256" key="11">
    <source>
        <dbReference type="ARBA" id="ARBA00030000"/>
    </source>
</evidence>
<accession>A0A3B1E1F9</accession>
<dbReference type="EC" id="1.19.1.1" evidence="3"/>
<organism evidence="17 18">
    <name type="scientific">Buchnera aphidicola</name>
    <name type="common">Cinara strobi</name>
    <dbReference type="NCBI Taxonomy" id="1921549"/>
    <lineage>
        <taxon>Bacteria</taxon>
        <taxon>Pseudomonadati</taxon>
        <taxon>Pseudomonadota</taxon>
        <taxon>Gammaproteobacteria</taxon>
        <taxon>Enterobacterales</taxon>
        <taxon>Erwiniaceae</taxon>
        <taxon>Buchnera</taxon>
    </lineage>
</organism>
<dbReference type="Pfam" id="PF00175">
    <property type="entry name" value="NAD_binding_1"/>
    <property type="match status" value="1"/>
</dbReference>
<comment type="cofactor">
    <cofactor evidence="1">
        <name>FAD</name>
        <dbReference type="ChEBI" id="CHEBI:57692"/>
    </cofactor>
</comment>
<evidence type="ECO:0000259" key="16">
    <source>
        <dbReference type="Pfam" id="PF00175"/>
    </source>
</evidence>
<keyword evidence="9 17" id="KW-0560">Oxidoreductase</keyword>
<evidence type="ECO:0000256" key="8">
    <source>
        <dbReference type="ARBA" id="ARBA00022857"/>
    </source>
</evidence>
<dbReference type="InterPro" id="IPR001433">
    <property type="entry name" value="OxRdtase_FAD/NAD-bd"/>
</dbReference>
<keyword evidence="7" id="KW-0274">FAD</keyword>
<evidence type="ECO:0000256" key="10">
    <source>
        <dbReference type="ARBA" id="ARBA00029856"/>
    </source>
</evidence>
<comment type="similarity">
    <text evidence="2">Belongs to the ferredoxin--NADP reductase type 1 family.</text>
</comment>